<dbReference type="InterPro" id="IPR011851">
    <property type="entry name" value="Na/Pro_symporter"/>
</dbReference>
<dbReference type="Pfam" id="PF00474">
    <property type="entry name" value="SSF"/>
    <property type="match status" value="1"/>
</dbReference>
<evidence type="ECO:0000313" key="14">
    <source>
        <dbReference type="EMBL" id="SVB48255.1"/>
    </source>
</evidence>
<evidence type="ECO:0000256" key="5">
    <source>
        <dbReference type="ARBA" id="ARBA00022692"/>
    </source>
</evidence>
<feature type="transmembrane region" description="Helical" evidence="13">
    <location>
        <begin position="470"/>
        <end position="488"/>
    </location>
</feature>
<protein>
    <recommendedName>
        <fullName evidence="15">Sodium/proline symporter</fullName>
    </recommendedName>
</protein>
<dbReference type="CDD" id="cd11475">
    <property type="entry name" value="SLC5sbd_PutP"/>
    <property type="match status" value="1"/>
</dbReference>
<sequence length="491" mass="53121">MIAKYTVLIIYFAILFGIGLVASRRIRSLKDFYLGGKNLGYWVAAFSARATGESGWLILGVTGMGAMMGVSAFWVVIGEVLGVFISWQFMAKKFKRLADEYDAITVPDYLVSRFKSTSNKLRIVAATVLSVFVVIYVSAQIDITGKTFETFLGINYYGGALLGFAIVLVYIFIGGFLAVAWSDLFQGTLMFFGLVALPVIAIIVADFPGGIFPALGNIDPDLLNIWGPGGFNMINVATAIGLATIGLGFMGSPQVYVRFIAIRNEEELEKGKLVALLYTLLTDSAAVFIGILGRVLFTGIGDNPENILGISAENVLPILVESVFPMILVGLYIGVILAAVMSTIDSLLVVASSAVTRDFYQQIFHPDMEGEKLTTLSRSVTLVMALIALAIAMIVSVISPDRTIFWFVIFGWSGIAATFCPTIILSLFWKDFTENGAIAAMIAGFITVPVTKFILATNETFGIYFEKMDVMAPSFAIGLLAGFIASKLENK</sequence>
<accession>A0A382ECM3</accession>
<keyword evidence="11" id="KW-0739">Sodium transport</keyword>
<evidence type="ECO:0000256" key="12">
    <source>
        <dbReference type="ARBA" id="ARBA00033708"/>
    </source>
</evidence>
<feature type="transmembrane region" description="Helical" evidence="13">
    <location>
        <begin position="326"/>
        <end position="355"/>
    </location>
</feature>
<keyword evidence="8" id="KW-0915">Sodium</keyword>
<gene>
    <name evidence="14" type="ORF">METZ01_LOCUS201109</name>
</gene>
<evidence type="ECO:0000256" key="1">
    <source>
        <dbReference type="ARBA" id="ARBA00004651"/>
    </source>
</evidence>
<evidence type="ECO:0000256" key="13">
    <source>
        <dbReference type="SAM" id="Phobius"/>
    </source>
</evidence>
<evidence type="ECO:0000256" key="9">
    <source>
        <dbReference type="ARBA" id="ARBA00023065"/>
    </source>
</evidence>
<dbReference type="InterPro" id="IPR001734">
    <property type="entry name" value="Na/solute_symporter"/>
</dbReference>
<dbReference type="EMBL" id="UINC01043766">
    <property type="protein sequence ID" value="SVB48255.1"/>
    <property type="molecule type" value="Genomic_DNA"/>
</dbReference>
<dbReference type="PANTHER" id="PTHR48086:SF3">
    <property type="entry name" value="SODIUM_PROLINE SYMPORTER"/>
    <property type="match status" value="1"/>
</dbReference>
<feature type="transmembrane region" description="Helical" evidence="13">
    <location>
        <begin position="65"/>
        <end position="87"/>
    </location>
</feature>
<dbReference type="PANTHER" id="PTHR48086">
    <property type="entry name" value="SODIUM/PROLINE SYMPORTER-RELATED"/>
    <property type="match status" value="1"/>
</dbReference>
<dbReference type="InterPro" id="IPR050277">
    <property type="entry name" value="Sodium:Solute_Symporter"/>
</dbReference>
<dbReference type="NCBIfam" id="TIGR00813">
    <property type="entry name" value="sss"/>
    <property type="match status" value="1"/>
</dbReference>
<comment type="subcellular location">
    <subcellularLocation>
        <location evidence="1">Cell membrane</location>
        <topology evidence="1">Multi-pass membrane protein</topology>
    </subcellularLocation>
</comment>
<organism evidence="14">
    <name type="scientific">marine metagenome</name>
    <dbReference type="NCBI Taxonomy" id="408172"/>
    <lineage>
        <taxon>unclassified sequences</taxon>
        <taxon>metagenomes</taxon>
        <taxon>ecological metagenomes</taxon>
    </lineage>
</organism>
<keyword evidence="6" id="KW-0769">Symport</keyword>
<comment type="catalytic activity">
    <reaction evidence="12">
        <text>L-proline(in) + Na(+)(in) = L-proline(out) + Na(+)(out)</text>
        <dbReference type="Rhea" id="RHEA:28967"/>
        <dbReference type="ChEBI" id="CHEBI:29101"/>
        <dbReference type="ChEBI" id="CHEBI:60039"/>
    </reaction>
</comment>
<feature type="transmembrane region" description="Helical" evidence="13">
    <location>
        <begin position="436"/>
        <end position="455"/>
    </location>
</feature>
<evidence type="ECO:0000256" key="3">
    <source>
        <dbReference type="ARBA" id="ARBA00022448"/>
    </source>
</evidence>
<evidence type="ECO:0000256" key="11">
    <source>
        <dbReference type="ARBA" id="ARBA00023201"/>
    </source>
</evidence>
<evidence type="ECO:0000256" key="4">
    <source>
        <dbReference type="ARBA" id="ARBA00022475"/>
    </source>
</evidence>
<keyword evidence="3" id="KW-0813">Transport</keyword>
<evidence type="ECO:0000256" key="8">
    <source>
        <dbReference type="ARBA" id="ARBA00023053"/>
    </source>
</evidence>
<evidence type="ECO:0000256" key="10">
    <source>
        <dbReference type="ARBA" id="ARBA00023136"/>
    </source>
</evidence>
<proteinExistence type="inferred from homology"/>
<name>A0A382ECM3_9ZZZZ</name>
<reference evidence="14" key="1">
    <citation type="submission" date="2018-05" db="EMBL/GenBank/DDBJ databases">
        <authorList>
            <person name="Lanie J.A."/>
            <person name="Ng W.-L."/>
            <person name="Kazmierczak K.M."/>
            <person name="Andrzejewski T.M."/>
            <person name="Davidsen T.M."/>
            <person name="Wayne K.J."/>
            <person name="Tettelin H."/>
            <person name="Glass J.I."/>
            <person name="Rusch D."/>
            <person name="Podicherti R."/>
            <person name="Tsui H.-C.T."/>
            <person name="Winkler M.E."/>
        </authorList>
    </citation>
    <scope>NUCLEOTIDE SEQUENCE</scope>
</reference>
<keyword evidence="7 13" id="KW-1133">Transmembrane helix</keyword>
<feature type="transmembrane region" description="Helical" evidence="13">
    <location>
        <begin position="404"/>
        <end position="429"/>
    </location>
</feature>
<feature type="transmembrane region" description="Helical" evidence="13">
    <location>
        <begin position="159"/>
        <end position="181"/>
    </location>
</feature>
<feature type="transmembrane region" description="Helical" evidence="13">
    <location>
        <begin position="188"/>
        <end position="211"/>
    </location>
</feature>
<keyword evidence="4" id="KW-1003">Cell membrane</keyword>
<dbReference type="Gene3D" id="1.20.1730.10">
    <property type="entry name" value="Sodium/glucose cotransporter"/>
    <property type="match status" value="1"/>
</dbReference>
<evidence type="ECO:0008006" key="15">
    <source>
        <dbReference type="Google" id="ProtNLM"/>
    </source>
</evidence>
<keyword evidence="5 13" id="KW-0812">Transmembrane</keyword>
<dbReference type="GO" id="GO:0015824">
    <property type="term" value="P:proline transport"/>
    <property type="evidence" value="ECO:0007669"/>
    <property type="project" value="InterPro"/>
</dbReference>
<keyword evidence="9" id="KW-0406">Ion transport</keyword>
<feature type="transmembrane region" description="Helical" evidence="13">
    <location>
        <begin position="121"/>
        <end position="139"/>
    </location>
</feature>
<feature type="transmembrane region" description="Helical" evidence="13">
    <location>
        <begin position="6"/>
        <end position="27"/>
    </location>
</feature>
<dbReference type="InterPro" id="IPR038377">
    <property type="entry name" value="Na/Glc_symporter_sf"/>
</dbReference>
<evidence type="ECO:0000256" key="6">
    <source>
        <dbReference type="ARBA" id="ARBA00022847"/>
    </source>
</evidence>
<dbReference type="PROSITE" id="PS50283">
    <property type="entry name" value="NA_SOLUT_SYMP_3"/>
    <property type="match status" value="1"/>
</dbReference>
<feature type="transmembrane region" description="Helical" evidence="13">
    <location>
        <begin position="376"/>
        <end position="398"/>
    </location>
</feature>
<evidence type="ECO:0000256" key="7">
    <source>
        <dbReference type="ARBA" id="ARBA00022989"/>
    </source>
</evidence>
<comment type="similarity">
    <text evidence="2">Belongs to the sodium:solute symporter (SSF) (TC 2.A.21) family.</text>
</comment>
<dbReference type="GO" id="GO:0031402">
    <property type="term" value="F:sodium ion binding"/>
    <property type="evidence" value="ECO:0007669"/>
    <property type="project" value="InterPro"/>
</dbReference>
<feature type="transmembrane region" description="Helical" evidence="13">
    <location>
        <begin position="231"/>
        <end position="252"/>
    </location>
</feature>
<dbReference type="AlphaFoldDB" id="A0A382ECM3"/>
<feature type="transmembrane region" description="Helical" evidence="13">
    <location>
        <begin position="273"/>
        <end position="297"/>
    </location>
</feature>
<keyword evidence="10 13" id="KW-0472">Membrane</keyword>
<dbReference type="GO" id="GO:0005298">
    <property type="term" value="F:proline:sodium symporter activity"/>
    <property type="evidence" value="ECO:0007669"/>
    <property type="project" value="InterPro"/>
</dbReference>
<evidence type="ECO:0000256" key="2">
    <source>
        <dbReference type="ARBA" id="ARBA00006434"/>
    </source>
</evidence>
<dbReference type="GO" id="GO:0005886">
    <property type="term" value="C:plasma membrane"/>
    <property type="evidence" value="ECO:0007669"/>
    <property type="project" value="UniProtKB-SubCell"/>
</dbReference>